<name>A0A8H9LCY9_9DEIO</name>
<feature type="signal peptide" evidence="1">
    <location>
        <begin position="1"/>
        <end position="22"/>
    </location>
</feature>
<proteinExistence type="predicted"/>
<protein>
    <submittedName>
        <fullName evidence="2">Uncharacterized protein</fullName>
    </submittedName>
</protein>
<dbReference type="AlphaFoldDB" id="A0A8H9LCY9"/>
<dbReference type="Proteomes" id="UP000600547">
    <property type="component" value="Unassembled WGS sequence"/>
</dbReference>
<evidence type="ECO:0000313" key="2">
    <source>
        <dbReference type="EMBL" id="GGM56686.1"/>
    </source>
</evidence>
<keyword evidence="3" id="KW-1185">Reference proteome</keyword>
<feature type="chain" id="PRO_5034262646" evidence="1">
    <location>
        <begin position="23"/>
        <end position="954"/>
    </location>
</feature>
<organism evidence="2 3">
    <name type="scientific">Deinococcus arenae</name>
    <dbReference type="NCBI Taxonomy" id="1452751"/>
    <lineage>
        <taxon>Bacteria</taxon>
        <taxon>Thermotogati</taxon>
        <taxon>Deinococcota</taxon>
        <taxon>Deinococci</taxon>
        <taxon>Deinococcales</taxon>
        <taxon>Deinococcaceae</taxon>
        <taxon>Deinococcus</taxon>
    </lineage>
</organism>
<dbReference type="EMBL" id="BMQG01000020">
    <property type="protein sequence ID" value="GGM56686.1"/>
    <property type="molecule type" value="Genomic_DNA"/>
</dbReference>
<reference evidence="3" key="1">
    <citation type="journal article" date="2019" name="Int. J. Syst. Evol. Microbiol.">
        <title>The Global Catalogue of Microorganisms (GCM) 10K type strain sequencing project: providing services to taxonomists for standard genome sequencing and annotation.</title>
        <authorList>
            <consortium name="The Broad Institute Genomics Platform"/>
            <consortium name="The Broad Institute Genome Sequencing Center for Infectious Disease"/>
            <person name="Wu L."/>
            <person name="Ma J."/>
        </authorList>
    </citation>
    <scope>NUCLEOTIDE SEQUENCE [LARGE SCALE GENOMIC DNA]</scope>
    <source>
        <strain evidence="3">JCM 31047</strain>
    </source>
</reference>
<comment type="caution">
    <text evidence="2">The sequence shown here is derived from an EMBL/GenBank/DDBJ whole genome shotgun (WGS) entry which is preliminary data.</text>
</comment>
<gene>
    <name evidence="2" type="ORF">GCM10008956_35630</name>
</gene>
<accession>A0A8H9LCY9</accession>
<dbReference type="SUPFAM" id="SSF101898">
    <property type="entry name" value="NHL repeat"/>
    <property type="match status" value="1"/>
</dbReference>
<dbReference type="PROSITE" id="PS51257">
    <property type="entry name" value="PROKAR_LIPOPROTEIN"/>
    <property type="match status" value="1"/>
</dbReference>
<evidence type="ECO:0000313" key="3">
    <source>
        <dbReference type="Proteomes" id="UP000600547"/>
    </source>
</evidence>
<evidence type="ECO:0000256" key="1">
    <source>
        <dbReference type="SAM" id="SignalP"/>
    </source>
</evidence>
<sequence length="954" mass="100430">MNYSRVAWPVLAGLLASCASQTTPTVTTPAPAQGGLYTLSFQGIGSGNTTVTAQSASRRLSTQTLADVPEPLGIERTPVATSTFVTTKDGVSTRHIQVTFRVTNTTAQTQSNLVLAPVITADTDGNPANNAQAPTVAGTPFRDVRFFDGSDASSAASQLILTQGKTLQGTQPALNPAQTPYFESLDTSTLTPAPPAGLSATVMKSGWLAAQKLAPGASVDVTFAVDLRNVDVNDSRAQPYSFNLLFTAGQDQTASTVGSSTDAGTIQGSITDWKYGQAKLTGEYGGAAIGMIGTDGAVNLKLPTPDSMQLRALLQDCALDGTFTSPGMKTSSPYLPVYSLQDDYLGEMSEAIPGSDWQVGRLYSDSRAVLKGLASCPNSLPSHSAFDLNLQQGWNVVQWQYNSASDRLEMKSVTPGTPTRLSFTLAEKGVYLTLPDQPPYSSLSLRAGESQSFNAVFRQNGAISGDITLDTDVPGVTIEPSAVTLPSLAVQSKLNAQALTRSITIKAADDMQAYSGPVNIIIRQGGQEVGRYSAYLQVVVPYISAYILDTYNTRYLSQGSTQSIPVSVSSQNSFSGPASITLTGLPAGVTASTETVTLTPGANATVNVQLSSTREADLGTFTARVGGTKVQMMSPGVPVAVTPLQSPVNLDQGSQMITTTQGTWVMGVQGGTRTFVRMLNGAEVQRETISTVNTYSPISFSAAADGRLLVVYNVDANPDPYTVQLESAIVRIGLDGTRSQQQYAPEQVGNFMNLGTFDSAGNFWFLRLVERSAPAELVRLDPAGTFTTVRNDLPNLYGGGTGSLLASTDRKTLSFRLGGQDYFVETATGAVSSIPAVSSFTPEALSNDGVLFGTQGGRVFQVNRSGQQSAVYGTENLYYFNVVGVDLIDSNILWLRGSYSGIARVNMVTGERKDIQFGPSSSVRVVQADLNAGGGITALLEGSAPGMSSLSILK</sequence>
<dbReference type="RefSeq" id="WP_162621166.1">
    <property type="nucleotide sequence ID" value="NZ_BMQG01000020.1"/>
</dbReference>
<keyword evidence="1" id="KW-0732">Signal</keyword>